<evidence type="ECO:0000313" key="1">
    <source>
        <dbReference type="EMBL" id="TGD58167.1"/>
    </source>
</evidence>
<keyword evidence="2" id="KW-1185">Reference proteome</keyword>
<organism evidence="1 2">
    <name type="scientific">Flavobacterium humi</name>
    <dbReference type="NCBI Taxonomy" id="2562683"/>
    <lineage>
        <taxon>Bacteria</taxon>
        <taxon>Pseudomonadati</taxon>
        <taxon>Bacteroidota</taxon>
        <taxon>Flavobacteriia</taxon>
        <taxon>Flavobacteriales</taxon>
        <taxon>Flavobacteriaceae</taxon>
        <taxon>Flavobacterium</taxon>
    </lineage>
</organism>
<evidence type="ECO:0000313" key="2">
    <source>
        <dbReference type="Proteomes" id="UP000297407"/>
    </source>
</evidence>
<comment type="caution">
    <text evidence="1">The sequence shown here is derived from an EMBL/GenBank/DDBJ whole genome shotgun (WGS) entry which is preliminary data.</text>
</comment>
<dbReference type="EMBL" id="SRLH01000004">
    <property type="protein sequence ID" value="TGD58167.1"/>
    <property type="molecule type" value="Genomic_DNA"/>
</dbReference>
<dbReference type="OrthoDB" id="1447249at2"/>
<sequence>MILKTGHTNNYFWIETSSNYKTINEFLSGFSKFILHKNLAIVSFDSDSFIPTEGEKKRGWRYKNEIAYFDNINAKELEGPIFDIYDQWFLFDYPTEINEIPIFVNYLGFSIDGNTINNNPFAIHDLNCFWETIARVKPSCFLLCGDNFTYGSTSAIEINEIEKAWHPSL</sequence>
<dbReference type="AlphaFoldDB" id="A0A4Z0L704"/>
<dbReference type="Proteomes" id="UP000297407">
    <property type="component" value="Unassembled WGS sequence"/>
</dbReference>
<accession>A0A4Z0L704</accession>
<name>A0A4Z0L704_9FLAO</name>
<proteinExistence type="predicted"/>
<reference evidence="1 2" key="1">
    <citation type="submission" date="2019-04" db="EMBL/GenBank/DDBJ databases">
        <title>Flavobacterium sp. strain DS2-A Genome sequencing and assembly.</title>
        <authorList>
            <person name="Kim I."/>
        </authorList>
    </citation>
    <scope>NUCLEOTIDE SEQUENCE [LARGE SCALE GENOMIC DNA]</scope>
    <source>
        <strain evidence="1 2">DS2-A</strain>
    </source>
</reference>
<gene>
    <name evidence="1" type="ORF">E4635_09175</name>
</gene>
<dbReference type="RefSeq" id="WP_135526337.1">
    <property type="nucleotide sequence ID" value="NZ_SRLH01000004.1"/>
</dbReference>
<protein>
    <submittedName>
        <fullName evidence="1">Uncharacterized protein</fullName>
    </submittedName>
</protein>